<name>A0A2P2NNF6_RHIMU</name>
<reference evidence="1" key="1">
    <citation type="submission" date="2018-02" db="EMBL/GenBank/DDBJ databases">
        <title>Rhizophora mucronata_Transcriptome.</title>
        <authorList>
            <person name="Meera S.P."/>
            <person name="Sreeshan A."/>
            <person name="Augustine A."/>
        </authorList>
    </citation>
    <scope>NUCLEOTIDE SEQUENCE</scope>
    <source>
        <tissue evidence="1">Leaf</tissue>
    </source>
</reference>
<protein>
    <submittedName>
        <fullName evidence="1">Uncharacterized protein</fullName>
    </submittedName>
</protein>
<proteinExistence type="predicted"/>
<accession>A0A2P2NNF6</accession>
<evidence type="ECO:0000313" key="1">
    <source>
        <dbReference type="EMBL" id="MBX44048.1"/>
    </source>
</evidence>
<dbReference type="EMBL" id="GGEC01063564">
    <property type="protein sequence ID" value="MBX44048.1"/>
    <property type="molecule type" value="Transcribed_RNA"/>
</dbReference>
<dbReference type="AlphaFoldDB" id="A0A2P2NNF6"/>
<sequence length="33" mass="4043">MTQKRIVTAMFFCTFLNKTTRSYAIFFQLRYSK</sequence>
<organism evidence="1">
    <name type="scientific">Rhizophora mucronata</name>
    <name type="common">Asiatic mangrove</name>
    <dbReference type="NCBI Taxonomy" id="61149"/>
    <lineage>
        <taxon>Eukaryota</taxon>
        <taxon>Viridiplantae</taxon>
        <taxon>Streptophyta</taxon>
        <taxon>Embryophyta</taxon>
        <taxon>Tracheophyta</taxon>
        <taxon>Spermatophyta</taxon>
        <taxon>Magnoliopsida</taxon>
        <taxon>eudicotyledons</taxon>
        <taxon>Gunneridae</taxon>
        <taxon>Pentapetalae</taxon>
        <taxon>rosids</taxon>
        <taxon>fabids</taxon>
        <taxon>Malpighiales</taxon>
        <taxon>Rhizophoraceae</taxon>
        <taxon>Rhizophora</taxon>
    </lineage>
</organism>